<name>A0ABZ0ISJ3_9BACT</name>
<dbReference type="PANTHER" id="PTHR43245:SF13">
    <property type="entry name" value="UDP-D-APIOSE_UDP-D-XYLOSE SYNTHASE 2"/>
    <property type="match status" value="1"/>
</dbReference>
<dbReference type="Pfam" id="PF01370">
    <property type="entry name" value="Epimerase"/>
    <property type="match status" value="1"/>
</dbReference>
<proteinExistence type="predicted"/>
<dbReference type="SUPFAM" id="SSF51735">
    <property type="entry name" value="NAD(P)-binding Rossmann-fold domains"/>
    <property type="match status" value="1"/>
</dbReference>
<dbReference type="PANTHER" id="PTHR43245">
    <property type="entry name" value="BIFUNCTIONAL POLYMYXIN RESISTANCE PROTEIN ARNA"/>
    <property type="match status" value="1"/>
</dbReference>
<protein>
    <submittedName>
        <fullName evidence="2">NAD-dependent epimerase/dehydratase family protein</fullName>
    </submittedName>
</protein>
<accession>A0ABZ0ISJ3</accession>
<evidence type="ECO:0000313" key="2">
    <source>
        <dbReference type="EMBL" id="WOK07109.1"/>
    </source>
</evidence>
<feature type="domain" description="NAD-dependent epimerase/dehydratase" evidence="1">
    <location>
        <begin position="4"/>
        <end position="213"/>
    </location>
</feature>
<organism evidence="2 3">
    <name type="scientific">Imperialibacter roseus</name>
    <dbReference type="NCBI Taxonomy" id="1324217"/>
    <lineage>
        <taxon>Bacteria</taxon>
        <taxon>Pseudomonadati</taxon>
        <taxon>Bacteroidota</taxon>
        <taxon>Cytophagia</taxon>
        <taxon>Cytophagales</taxon>
        <taxon>Flammeovirgaceae</taxon>
        <taxon>Imperialibacter</taxon>
    </lineage>
</organism>
<evidence type="ECO:0000313" key="3">
    <source>
        <dbReference type="Proteomes" id="UP001302349"/>
    </source>
</evidence>
<dbReference type="InterPro" id="IPR050177">
    <property type="entry name" value="Lipid_A_modif_metabolic_enz"/>
</dbReference>
<reference evidence="2 3" key="1">
    <citation type="journal article" date="2023" name="Microbiol. Resour. Announc.">
        <title>Complete Genome Sequence of Imperialibacter roseus strain P4T.</title>
        <authorList>
            <person name="Tizabi D.R."/>
            <person name="Bachvaroff T."/>
            <person name="Hill R.T."/>
        </authorList>
    </citation>
    <scope>NUCLEOTIDE SEQUENCE [LARGE SCALE GENOMIC DNA]</scope>
    <source>
        <strain evidence="2 3">P4T</strain>
    </source>
</reference>
<dbReference type="InterPro" id="IPR001509">
    <property type="entry name" value="Epimerase_deHydtase"/>
</dbReference>
<dbReference type="Proteomes" id="UP001302349">
    <property type="component" value="Chromosome"/>
</dbReference>
<gene>
    <name evidence="2" type="ORF">RT717_00550</name>
</gene>
<dbReference type="EMBL" id="CP136051">
    <property type="protein sequence ID" value="WOK07109.1"/>
    <property type="molecule type" value="Genomic_DNA"/>
</dbReference>
<sequence length="311" mass="34854">MQTILGANGAIGTELAKSLTSYTKDIRLVSRNPKRVNEKDVLHPADLTRRDDVFEAVKGSEVVYLTVGFNYDIKVWKAVWPPLMKNVLDACEEYGSKLVFFDNIYAIGKEHIHHITEDCPISPCSKKGEVRAEVDRLVLAAMDKGKVPSIIARSGDFFSTMRGTSMLMIMVYDNLIRGKKAQWFCNAKAKHSMTYCPDAAKGTAMLGNTPTAFNQIWNLPTDKNALTGEEWVKLFATIMGTSDKCQVLPGWGIKALGIFMPIMKELHEMSYQFASDYFFDSAKFEKFFNYVPTSNEDAVRETVAALKNIKG</sequence>
<dbReference type="Gene3D" id="3.40.50.720">
    <property type="entry name" value="NAD(P)-binding Rossmann-like Domain"/>
    <property type="match status" value="1"/>
</dbReference>
<dbReference type="InterPro" id="IPR036291">
    <property type="entry name" value="NAD(P)-bd_dom_sf"/>
</dbReference>
<evidence type="ECO:0000259" key="1">
    <source>
        <dbReference type="Pfam" id="PF01370"/>
    </source>
</evidence>
<keyword evidence="3" id="KW-1185">Reference proteome</keyword>
<dbReference type="RefSeq" id="WP_317489796.1">
    <property type="nucleotide sequence ID" value="NZ_CP136051.1"/>
</dbReference>